<dbReference type="PROSITE" id="PS51671">
    <property type="entry name" value="ACT"/>
    <property type="match status" value="1"/>
</dbReference>
<protein>
    <recommendedName>
        <fullName evidence="1">UPF0237 protein NFX39_00355</fullName>
    </recommendedName>
</protein>
<proteinExistence type="inferred from homology"/>
<evidence type="ECO:0000259" key="2">
    <source>
        <dbReference type="PROSITE" id="PS51671"/>
    </source>
</evidence>
<dbReference type="HAMAP" id="MF_01054">
    <property type="entry name" value="UPF0237"/>
    <property type="match status" value="1"/>
</dbReference>
<dbReference type="Gene3D" id="3.30.70.260">
    <property type="match status" value="1"/>
</dbReference>
<evidence type="ECO:0000313" key="4">
    <source>
        <dbReference type="Proteomes" id="UP001523234"/>
    </source>
</evidence>
<dbReference type="InterPro" id="IPR002912">
    <property type="entry name" value="ACT_dom"/>
</dbReference>
<dbReference type="Proteomes" id="UP001523234">
    <property type="component" value="Unassembled WGS sequence"/>
</dbReference>
<comment type="similarity">
    <text evidence="1">Belongs to the UPF0237 family.</text>
</comment>
<sequence>MQAVVTAVGKDNTGIVAGIANCLAAHEANILDLSQTIMGTTFTMSMLVEISADEAFNDLHQALKDAGSKLGVTVHVQREELFDSMARV</sequence>
<dbReference type="EMBL" id="JAMWYK010000001">
    <property type="protein sequence ID" value="MCO0831547.1"/>
    <property type="molecule type" value="Genomic_DNA"/>
</dbReference>
<evidence type="ECO:0000313" key="3">
    <source>
        <dbReference type="EMBL" id="MCO0831547.1"/>
    </source>
</evidence>
<organism evidence="3 4">
    <name type="scientific">Fructobacillus apis</name>
    <dbReference type="NCBI Taxonomy" id="2935017"/>
    <lineage>
        <taxon>Bacteria</taxon>
        <taxon>Bacillati</taxon>
        <taxon>Bacillota</taxon>
        <taxon>Bacilli</taxon>
        <taxon>Lactobacillales</taxon>
        <taxon>Lactobacillaceae</taxon>
        <taxon>Fructobacillus</taxon>
    </lineage>
</organism>
<dbReference type="PANTHER" id="PTHR34875:SF6">
    <property type="entry name" value="UPF0237 PROTEIN MJ1558"/>
    <property type="match status" value="1"/>
</dbReference>
<keyword evidence="4" id="KW-1185">Reference proteome</keyword>
<dbReference type="InterPro" id="IPR045865">
    <property type="entry name" value="ACT-like_dom_sf"/>
</dbReference>
<dbReference type="SUPFAM" id="SSF55021">
    <property type="entry name" value="ACT-like"/>
    <property type="match status" value="1"/>
</dbReference>
<evidence type="ECO:0000256" key="1">
    <source>
        <dbReference type="HAMAP-Rule" id="MF_01054"/>
    </source>
</evidence>
<comment type="caution">
    <text evidence="3">The sequence shown here is derived from an EMBL/GenBank/DDBJ whole genome shotgun (WGS) entry which is preliminary data.</text>
</comment>
<dbReference type="Pfam" id="PF13740">
    <property type="entry name" value="ACT_6"/>
    <property type="match status" value="1"/>
</dbReference>
<name>A0ABT0ZNH0_9LACO</name>
<reference evidence="3 4" key="1">
    <citation type="submission" date="2022-06" db="EMBL/GenBank/DDBJ databases">
        <title>Fructobacillus taiwanensis sp. nov., isolated from the honeybee.</title>
        <authorList>
            <person name="Chen Y.-S."/>
            <person name="Wang L.-T."/>
            <person name="Lee Y.-S."/>
            <person name="Chang Y.-C."/>
            <person name="Wu H.-C."/>
            <person name="Liao C.-Y."/>
            <person name="Chen W.-H."/>
            <person name="Deng J.-N."/>
            <person name="Wang Y.-H."/>
        </authorList>
    </citation>
    <scope>NUCLEOTIDE SEQUENCE [LARGE SCALE GENOMIC DNA]</scope>
    <source>
        <strain evidence="3 4">W13</strain>
    </source>
</reference>
<gene>
    <name evidence="3" type="ORF">NFX39_00355</name>
</gene>
<dbReference type="NCBIfam" id="NF001220">
    <property type="entry name" value="PRK00194.1"/>
    <property type="match status" value="1"/>
</dbReference>
<dbReference type="InterPro" id="IPR050990">
    <property type="entry name" value="UPF0237/GcvR_regulator"/>
</dbReference>
<accession>A0ABT0ZNH0</accession>
<dbReference type="PANTHER" id="PTHR34875">
    <property type="entry name" value="UPF0237 PROTEIN MJ1558"/>
    <property type="match status" value="1"/>
</dbReference>
<dbReference type="CDD" id="cd04872">
    <property type="entry name" value="ACT_1ZPV"/>
    <property type="match status" value="1"/>
</dbReference>
<dbReference type="InterPro" id="IPR022986">
    <property type="entry name" value="UPF0237_ACT"/>
</dbReference>
<dbReference type="RefSeq" id="WP_252441955.1">
    <property type="nucleotide sequence ID" value="NZ_JAMWYK010000001.1"/>
</dbReference>
<feature type="domain" description="ACT" evidence="2">
    <location>
        <begin position="4"/>
        <end position="77"/>
    </location>
</feature>